<comment type="function">
    <text evidence="1">Could possibly oxidize fatty acids using specific components.</text>
</comment>
<dbReference type="Gene3D" id="3.90.226.10">
    <property type="entry name" value="2-enoyl-CoA Hydratase, Chain A, domain 1"/>
    <property type="match status" value="1"/>
</dbReference>
<evidence type="ECO:0000256" key="2">
    <source>
        <dbReference type="ARBA" id="ARBA00005254"/>
    </source>
</evidence>
<dbReference type="KEGG" id="pvac:HC248_02774"/>
<evidence type="ECO:0000256" key="4">
    <source>
        <dbReference type="ARBA" id="ARBA00022832"/>
    </source>
</evidence>
<comment type="catalytic activity">
    <reaction evidence="8">
        <text>a 4-saturated-(3S)-3-hydroxyacyl-CoA = a (3E)-enoyl-CoA + H2O</text>
        <dbReference type="Rhea" id="RHEA:20724"/>
        <dbReference type="ChEBI" id="CHEBI:15377"/>
        <dbReference type="ChEBI" id="CHEBI:58521"/>
        <dbReference type="ChEBI" id="CHEBI:137480"/>
        <dbReference type="EC" id="4.2.1.17"/>
    </reaction>
</comment>
<protein>
    <recommendedName>
        <fullName evidence="3">enoyl-CoA hydratase</fullName>
        <ecNumber evidence="3">4.2.1.17</ecNumber>
    </recommendedName>
</protein>
<evidence type="ECO:0000256" key="1">
    <source>
        <dbReference type="ARBA" id="ARBA00002994"/>
    </source>
</evidence>
<proteinExistence type="inferred from homology"/>
<evidence type="ECO:0000256" key="5">
    <source>
        <dbReference type="ARBA" id="ARBA00023098"/>
    </source>
</evidence>
<dbReference type="EC" id="4.2.1.17" evidence="3"/>
<sequence>MYETILTRTEGPDSRRVGIITLNRVKQLNALNDQLMDELGSALKAFDADASIGCMILTGSEKAFAAGADIGAMAGYSFADAYNQDFITRNWEQIRSIRKPVIAAVSGFALGGGCELAMMCDFIIAADNAKFGQPEIKLGIIPGAGGTQRLPRAVGKAKAMDMALTGRMMDAVEAERSGLVSRVVPLDKLMDEALGAALMICGHGQTSVMAAKESVNRAFESGLSDGVMFERRLFQSLFATADQKEGMDAFLNKRKPVFVHR</sequence>
<keyword evidence="5" id="KW-0443">Lipid metabolism</keyword>
<dbReference type="Gene3D" id="1.10.12.10">
    <property type="entry name" value="Lyase 2-enoyl-coa Hydratase, Chain A, domain 2"/>
    <property type="match status" value="1"/>
</dbReference>
<dbReference type="InterPro" id="IPR001753">
    <property type="entry name" value="Enoyl-CoA_hydra/iso"/>
</dbReference>
<keyword evidence="6 10" id="KW-0456">Lyase</keyword>
<dbReference type="EMBL" id="CP051461">
    <property type="protein sequence ID" value="QJC57446.1"/>
    <property type="molecule type" value="Genomic_DNA"/>
</dbReference>
<dbReference type="GO" id="GO:0004300">
    <property type="term" value="F:enoyl-CoA hydratase activity"/>
    <property type="evidence" value="ECO:0007669"/>
    <property type="project" value="UniProtKB-EC"/>
</dbReference>
<evidence type="ECO:0000256" key="8">
    <source>
        <dbReference type="ARBA" id="ARBA00023717"/>
    </source>
</evidence>
<evidence type="ECO:0000313" key="10">
    <source>
        <dbReference type="EMBL" id="QJC57446.1"/>
    </source>
</evidence>
<gene>
    <name evidence="10" type="primary">echA8_2</name>
    <name evidence="10" type="ORF">HC248_02774</name>
</gene>
<dbReference type="CDD" id="cd06558">
    <property type="entry name" value="crotonase-like"/>
    <property type="match status" value="1"/>
</dbReference>
<dbReference type="AlphaFoldDB" id="A0A6H2HDA5"/>
<evidence type="ECO:0000256" key="3">
    <source>
        <dbReference type="ARBA" id="ARBA00012076"/>
    </source>
</evidence>
<reference evidence="10 11" key="1">
    <citation type="submission" date="2020-04" db="EMBL/GenBank/DDBJ databases">
        <title>Complete genome of a Psychrophilic, Marine, Gas Vacuolate Bacterium Polaromonas vacuolata KCTC 22033T.</title>
        <authorList>
            <person name="Hwang K."/>
            <person name="Kim K.M."/>
        </authorList>
    </citation>
    <scope>NUCLEOTIDE SEQUENCE [LARGE SCALE GENOMIC DNA]</scope>
    <source>
        <strain evidence="10 11">KCTC 22033</strain>
    </source>
</reference>
<comment type="catalytic activity">
    <reaction evidence="7">
        <text>a (3S)-3-hydroxyacyl-CoA = a (2E)-enoyl-CoA + H2O</text>
        <dbReference type="Rhea" id="RHEA:16105"/>
        <dbReference type="ChEBI" id="CHEBI:15377"/>
        <dbReference type="ChEBI" id="CHEBI:57318"/>
        <dbReference type="ChEBI" id="CHEBI:58856"/>
        <dbReference type="EC" id="4.2.1.17"/>
    </reaction>
</comment>
<dbReference type="NCBIfam" id="NF004517">
    <property type="entry name" value="PRK05862.1"/>
    <property type="match status" value="1"/>
</dbReference>
<dbReference type="InterPro" id="IPR029045">
    <property type="entry name" value="ClpP/crotonase-like_dom_sf"/>
</dbReference>
<dbReference type="PANTHER" id="PTHR11941:SF54">
    <property type="entry name" value="ENOYL-COA HYDRATASE, MITOCHONDRIAL"/>
    <property type="match status" value="1"/>
</dbReference>
<accession>A0A6H2HDA5</accession>
<dbReference type="RefSeq" id="WP_168922955.1">
    <property type="nucleotide sequence ID" value="NZ_CP051461.1"/>
</dbReference>
<keyword evidence="11" id="KW-1185">Reference proteome</keyword>
<evidence type="ECO:0000256" key="6">
    <source>
        <dbReference type="ARBA" id="ARBA00023239"/>
    </source>
</evidence>
<dbReference type="PROSITE" id="PS00166">
    <property type="entry name" value="ENOYL_COA_HYDRATASE"/>
    <property type="match status" value="1"/>
</dbReference>
<dbReference type="FunFam" id="3.90.226.10:FF:000019">
    <property type="entry name" value="Enoyl-CoA hydratase, mitochondrial"/>
    <property type="match status" value="1"/>
</dbReference>
<evidence type="ECO:0000256" key="7">
    <source>
        <dbReference type="ARBA" id="ARBA00023709"/>
    </source>
</evidence>
<dbReference type="PANTHER" id="PTHR11941">
    <property type="entry name" value="ENOYL-COA HYDRATASE-RELATED"/>
    <property type="match status" value="1"/>
</dbReference>
<dbReference type="InterPro" id="IPR014748">
    <property type="entry name" value="Enoyl-CoA_hydra_C"/>
</dbReference>
<dbReference type="FunFam" id="1.10.12.10:FF:000001">
    <property type="entry name" value="Probable enoyl-CoA hydratase, mitochondrial"/>
    <property type="match status" value="1"/>
</dbReference>
<dbReference type="GO" id="GO:0006635">
    <property type="term" value="P:fatty acid beta-oxidation"/>
    <property type="evidence" value="ECO:0007669"/>
    <property type="project" value="TreeGrafter"/>
</dbReference>
<keyword evidence="4" id="KW-0276">Fatty acid metabolism</keyword>
<evidence type="ECO:0000313" key="11">
    <source>
        <dbReference type="Proteomes" id="UP000502041"/>
    </source>
</evidence>
<comment type="similarity">
    <text evidence="2 9">Belongs to the enoyl-CoA hydratase/isomerase family.</text>
</comment>
<dbReference type="InterPro" id="IPR018376">
    <property type="entry name" value="Enoyl-CoA_hyd/isom_CS"/>
</dbReference>
<dbReference type="Pfam" id="PF00378">
    <property type="entry name" value="ECH_1"/>
    <property type="match status" value="1"/>
</dbReference>
<organism evidence="10 11">
    <name type="scientific">Polaromonas vacuolata</name>
    <dbReference type="NCBI Taxonomy" id="37448"/>
    <lineage>
        <taxon>Bacteria</taxon>
        <taxon>Pseudomonadati</taxon>
        <taxon>Pseudomonadota</taxon>
        <taxon>Betaproteobacteria</taxon>
        <taxon>Burkholderiales</taxon>
        <taxon>Comamonadaceae</taxon>
        <taxon>Polaromonas</taxon>
    </lineage>
</organism>
<name>A0A6H2HDA5_9BURK</name>
<dbReference type="Proteomes" id="UP000502041">
    <property type="component" value="Chromosome"/>
</dbReference>
<dbReference type="SUPFAM" id="SSF52096">
    <property type="entry name" value="ClpP/crotonase"/>
    <property type="match status" value="1"/>
</dbReference>
<evidence type="ECO:0000256" key="9">
    <source>
        <dbReference type="RuleBase" id="RU003707"/>
    </source>
</evidence>